<evidence type="ECO:0008006" key="6">
    <source>
        <dbReference type="Google" id="ProtNLM"/>
    </source>
</evidence>
<comment type="caution">
    <text evidence="4">The sequence shown here is derived from an EMBL/GenBank/DDBJ whole genome shotgun (WGS) entry which is preliminary data.</text>
</comment>
<proteinExistence type="inferred from homology"/>
<name>A0A2V0NXK0_9CHLO</name>
<dbReference type="InterPro" id="IPR008584">
    <property type="entry name" value="CXXC_Zn-binding_euk"/>
</dbReference>
<dbReference type="AlphaFoldDB" id="A0A2V0NXK0"/>
<evidence type="ECO:0000256" key="2">
    <source>
        <dbReference type="ARBA" id="ARBA00022723"/>
    </source>
</evidence>
<dbReference type="InParanoid" id="A0A2V0NXK0"/>
<protein>
    <recommendedName>
        <fullName evidence="6">DUF866 domain-containing protein</fullName>
    </recommendedName>
</protein>
<dbReference type="PANTHER" id="PTHR12857">
    <property type="entry name" value="CXXC MOTIF CONTAINING ZINC BINDING PROTEIN"/>
    <property type="match status" value="1"/>
</dbReference>
<dbReference type="GO" id="GO:0008270">
    <property type="term" value="F:zinc ion binding"/>
    <property type="evidence" value="ECO:0007669"/>
    <property type="project" value="TreeGrafter"/>
</dbReference>
<evidence type="ECO:0000313" key="4">
    <source>
        <dbReference type="EMBL" id="GBF90293.1"/>
    </source>
</evidence>
<dbReference type="Proteomes" id="UP000247498">
    <property type="component" value="Unassembled WGS sequence"/>
</dbReference>
<dbReference type="OrthoDB" id="10248838at2759"/>
<evidence type="ECO:0000313" key="5">
    <source>
        <dbReference type="Proteomes" id="UP000247498"/>
    </source>
</evidence>
<dbReference type="PANTHER" id="PTHR12857:SF0">
    <property type="entry name" value="CXXC MOTIF CONTAINING ZINC BINDING PROTEIN"/>
    <property type="match status" value="1"/>
</dbReference>
<dbReference type="EMBL" id="BDRX01000016">
    <property type="protein sequence ID" value="GBF90293.1"/>
    <property type="molecule type" value="Genomic_DNA"/>
</dbReference>
<dbReference type="Pfam" id="PF05907">
    <property type="entry name" value="CXXC_Zn-b_euk"/>
    <property type="match status" value="1"/>
</dbReference>
<organism evidence="4 5">
    <name type="scientific">Raphidocelis subcapitata</name>
    <dbReference type="NCBI Taxonomy" id="307507"/>
    <lineage>
        <taxon>Eukaryota</taxon>
        <taxon>Viridiplantae</taxon>
        <taxon>Chlorophyta</taxon>
        <taxon>core chlorophytes</taxon>
        <taxon>Chlorophyceae</taxon>
        <taxon>CS clade</taxon>
        <taxon>Sphaeropleales</taxon>
        <taxon>Selenastraceae</taxon>
        <taxon>Raphidocelis</taxon>
    </lineage>
</organism>
<keyword evidence="5" id="KW-1185">Reference proteome</keyword>
<gene>
    <name evidence="4" type="ORF">Rsub_02399</name>
</gene>
<keyword evidence="3" id="KW-0862">Zinc</keyword>
<dbReference type="FunCoup" id="A0A2V0NXK0">
    <property type="interactions" value="1964"/>
</dbReference>
<dbReference type="SUPFAM" id="SSF141678">
    <property type="entry name" value="MAL13P1.257-like"/>
    <property type="match status" value="1"/>
</dbReference>
<comment type="similarity">
    <text evidence="1">Belongs to the UPF0587 family.</text>
</comment>
<reference evidence="4 5" key="1">
    <citation type="journal article" date="2018" name="Sci. Rep.">
        <title>Raphidocelis subcapitata (=Pseudokirchneriella subcapitata) provides an insight into genome evolution and environmental adaptations in the Sphaeropleales.</title>
        <authorList>
            <person name="Suzuki S."/>
            <person name="Yamaguchi H."/>
            <person name="Nakajima N."/>
            <person name="Kawachi M."/>
        </authorList>
    </citation>
    <scope>NUCLEOTIDE SEQUENCE [LARGE SCALE GENOMIC DNA]</scope>
    <source>
        <strain evidence="4 5">NIES-35</strain>
    </source>
</reference>
<sequence length="162" mass="17473">MPTFLLMVKAELEGVASLAPAKGAHFCIDVRESAGSEERAGVYVTAADTHDLAGSKGSANFVMKFDKASKHEAYLNVLEIKGVTREITADDSGKFVPVIAFECRGLEPIAYHPEDEWLAKGAGGVAFDPVDLRDDWADFDEKAGEAVSVMGLEARFQLHKGK</sequence>
<evidence type="ECO:0000256" key="3">
    <source>
        <dbReference type="ARBA" id="ARBA00022833"/>
    </source>
</evidence>
<keyword evidence="2" id="KW-0479">Metal-binding</keyword>
<evidence type="ECO:0000256" key="1">
    <source>
        <dbReference type="ARBA" id="ARBA00007818"/>
    </source>
</evidence>
<accession>A0A2V0NXK0</accession>